<dbReference type="InterPro" id="IPR001041">
    <property type="entry name" value="2Fe-2S_ferredoxin-type"/>
</dbReference>
<dbReference type="PROSITE" id="PS51384">
    <property type="entry name" value="FAD_FR"/>
    <property type="match status" value="1"/>
</dbReference>
<dbReference type="InterPro" id="IPR011576">
    <property type="entry name" value="Pyridox_Oxase_N"/>
</dbReference>
<comment type="caution">
    <text evidence="3">The sequence shown here is derived from an EMBL/GenBank/DDBJ whole genome shotgun (WGS) entry which is preliminary data.</text>
</comment>
<dbReference type="InterPro" id="IPR036010">
    <property type="entry name" value="2Fe-2S_ferredoxin-like_sf"/>
</dbReference>
<dbReference type="Gene3D" id="2.40.30.10">
    <property type="entry name" value="Translation factors"/>
    <property type="match status" value="1"/>
</dbReference>
<dbReference type="InterPro" id="IPR001433">
    <property type="entry name" value="OxRdtase_FAD/NAD-bd"/>
</dbReference>
<dbReference type="SUPFAM" id="SSF63380">
    <property type="entry name" value="Riboflavin synthase domain-like"/>
    <property type="match status" value="1"/>
</dbReference>
<protein>
    <submittedName>
        <fullName evidence="3">Pyridoxamine 5'-phosphate oxidase family protein</fullName>
    </submittedName>
</protein>
<feature type="domain" description="FAD-binding FR-type" evidence="2">
    <location>
        <begin position="330"/>
        <end position="432"/>
    </location>
</feature>
<dbReference type="InterPro" id="IPR012349">
    <property type="entry name" value="Split_barrel_FMN-bd"/>
</dbReference>
<dbReference type="RefSeq" id="WP_330079445.1">
    <property type="nucleotide sequence ID" value="NZ_JAZDCU010000009.1"/>
</dbReference>
<dbReference type="PANTHER" id="PTHR42815">
    <property type="entry name" value="FAD-BINDING, PUTATIVE (AFU_ORTHOLOGUE AFUA_6G07600)-RELATED"/>
    <property type="match status" value="1"/>
</dbReference>
<dbReference type="Proteomes" id="UP001307839">
    <property type="component" value="Unassembled WGS sequence"/>
</dbReference>
<dbReference type="Pfam" id="PF00175">
    <property type="entry name" value="NAD_binding_1"/>
    <property type="match status" value="1"/>
</dbReference>
<dbReference type="EMBL" id="JAZDQP010000006">
    <property type="protein sequence ID" value="MEE1866790.1"/>
    <property type="molecule type" value="Genomic_DNA"/>
</dbReference>
<dbReference type="SUPFAM" id="SSF52343">
    <property type="entry name" value="Ferredoxin reductase-like, C-terminal NADP-linked domain"/>
    <property type="match status" value="1"/>
</dbReference>
<keyword evidence="4" id="KW-1185">Reference proteome</keyword>
<dbReference type="PRINTS" id="PR00410">
    <property type="entry name" value="PHEHYDRXLASE"/>
</dbReference>
<dbReference type="GO" id="GO:0051537">
    <property type="term" value="F:2 iron, 2 sulfur cluster binding"/>
    <property type="evidence" value="ECO:0007669"/>
    <property type="project" value="InterPro"/>
</dbReference>
<dbReference type="PROSITE" id="PS00197">
    <property type="entry name" value="2FE2S_FER_1"/>
    <property type="match status" value="1"/>
</dbReference>
<dbReference type="InterPro" id="IPR006058">
    <property type="entry name" value="2Fe2S_fd_BS"/>
</dbReference>
<evidence type="ECO:0000259" key="1">
    <source>
        <dbReference type="PROSITE" id="PS51085"/>
    </source>
</evidence>
<dbReference type="Gene3D" id="2.30.110.10">
    <property type="entry name" value="Electron Transport, Fmn-binding Protein, Chain A"/>
    <property type="match status" value="1"/>
</dbReference>
<dbReference type="InterPro" id="IPR039261">
    <property type="entry name" value="FNR_nucleotide-bd"/>
</dbReference>
<accession>A0AB35WRK5</accession>
<reference evidence="3 4" key="1">
    <citation type="submission" date="2024-01" db="EMBL/GenBank/DDBJ databases">
        <title>Unpublished Manusciprt.</title>
        <authorList>
            <person name="Duman M."/>
            <person name="Valdes E.G."/>
            <person name="Ajmi N."/>
            <person name="Altun S."/>
            <person name="Saticioglu I.B."/>
        </authorList>
    </citation>
    <scope>NUCLEOTIDE SEQUENCE [LARGE SCALE GENOMIC DNA]</scope>
    <source>
        <strain evidence="3 4">120P</strain>
    </source>
</reference>
<dbReference type="CDD" id="cd00207">
    <property type="entry name" value="fer2"/>
    <property type="match status" value="1"/>
</dbReference>
<dbReference type="InterPro" id="IPR017938">
    <property type="entry name" value="Riboflavin_synthase-like_b-brl"/>
</dbReference>
<dbReference type="InterPro" id="IPR008333">
    <property type="entry name" value="Cbr1-like_FAD-bd_dom"/>
</dbReference>
<dbReference type="SUPFAM" id="SSF54292">
    <property type="entry name" value="2Fe-2S ferredoxin-like"/>
    <property type="match status" value="1"/>
</dbReference>
<dbReference type="PROSITE" id="PS51085">
    <property type="entry name" value="2FE2S_FER_2"/>
    <property type="match status" value="1"/>
</dbReference>
<gene>
    <name evidence="3" type="ORF">V0R53_10310</name>
</gene>
<dbReference type="CDD" id="cd06184">
    <property type="entry name" value="flavohem_like_fad_nad_binding"/>
    <property type="match status" value="1"/>
</dbReference>
<dbReference type="Pfam" id="PF00111">
    <property type="entry name" value="Fer2"/>
    <property type="match status" value="1"/>
</dbReference>
<dbReference type="AlphaFoldDB" id="A0AB35WRK5"/>
<dbReference type="GO" id="GO:0016491">
    <property type="term" value="F:oxidoreductase activity"/>
    <property type="evidence" value="ECO:0007669"/>
    <property type="project" value="InterPro"/>
</dbReference>
<dbReference type="InterPro" id="IPR017927">
    <property type="entry name" value="FAD-bd_FR_type"/>
</dbReference>
<feature type="domain" description="2Fe-2S ferredoxin-type" evidence="1">
    <location>
        <begin position="596"/>
        <end position="687"/>
    </location>
</feature>
<proteinExistence type="predicted"/>
<evidence type="ECO:0000313" key="4">
    <source>
        <dbReference type="Proteomes" id="UP001307839"/>
    </source>
</evidence>
<sequence length="687" mass="76240">MDHLPKHRRSPWHAGEKALQEIYSVSERMEVLGQKVIRNYMPDQHRQFYQQLPFMIVGAVDTQQRPWATLLEGTEGFVTSPDPQQLLVAVQPDDQDPATAGLQPGQAVGLLGIELHTRRRNRINGVIEQVTANGLAITVEHAYGNCPKYIQARSYQRSRVQVASPAERQDFTTLNAETRELIRSADTFFIASYFDHDSHSRSVDVSHRGGRTGFVKVEGNRLTIPDYAGNLFFNTLGNLQANPVAGLLFIDFSSGDMLQLTGRTGLILESPVIQAFEGAERLWTFDVEQVVLRPAAVSLRWAFSDFAPTSLVTGTWAEADAHLQQIEQRRQWHQWQVLKVQQESKDIRSFVLRPLDDATITFTPGQHLPVRIQPNPDQAALIRTYSISSAPCDGHIRISVKAQGPASHHLHNHVQVGDRVDVRPPLGSFTLAEESARPVVLIGAGVGITPLLSMFKALATENIQHQRQRDIHLFQSARTLADLPFQAELWQLQQRDTERLHIHRVLSSPSAETVLGRDYDIPGRLDFAQVKARLPLDDYDFYLCGPSSFLQNMYDGLRGLNINDERIHAEAFGPSTLQRSASEQPAPPPQLPAASAPVPVYFSASKTEVRWTPGAGSLLELAESRGLNPDYSCRGGSCGTCKTRLVSGNVHYPNPPAQLPANDTVLICCAIPAQPQEGSVQPLVLEL</sequence>
<dbReference type="SUPFAM" id="SSF50475">
    <property type="entry name" value="FMN-binding split barrel"/>
    <property type="match status" value="1"/>
</dbReference>
<dbReference type="Pfam" id="PF01243">
    <property type="entry name" value="PNPOx_N"/>
    <property type="match status" value="1"/>
</dbReference>
<dbReference type="PANTHER" id="PTHR42815:SF2">
    <property type="entry name" value="FAD-BINDING, PUTATIVE (AFU_ORTHOLOGUE AFUA_6G07600)-RELATED"/>
    <property type="match status" value="1"/>
</dbReference>
<name>A0AB35WRK5_9PSED</name>
<organism evidence="3 4">
    <name type="scientific">Pseudomonas auratipiscis</name>
    <dbReference type="NCBI Taxonomy" id="3115853"/>
    <lineage>
        <taxon>Bacteria</taxon>
        <taxon>Pseudomonadati</taxon>
        <taxon>Pseudomonadota</taxon>
        <taxon>Gammaproteobacteria</taxon>
        <taxon>Pseudomonadales</taxon>
        <taxon>Pseudomonadaceae</taxon>
        <taxon>Pseudomonas</taxon>
    </lineage>
</organism>
<dbReference type="Gene3D" id="3.10.20.30">
    <property type="match status" value="1"/>
</dbReference>
<dbReference type="Pfam" id="PF00970">
    <property type="entry name" value="FAD_binding_6"/>
    <property type="match status" value="1"/>
</dbReference>
<evidence type="ECO:0000313" key="3">
    <source>
        <dbReference type="EMBL" id="MEE1866790.1"/>
    </source>
</evidence>
<evidence type="ECO:0000259" key="2">
    <source>
        <dbReference type="PROSITE" id="PS51384"/>
    </source>
</evidence>
<dbReference type="InterPro" id="IPR012675">
    <property type="entry name" value="Beta-grasp_dom_sf"/>
</dbReference>
<dbReference type="Gene3D" id="3.40.50.80">
    <property type="entry name" value="Nucleotide-binding domain of ferredoxin-NADP reductase (FNR) module"/>
    <property type="match status" value="1"/>
</dbReference>